<organism evidence="4 5">
    <name type="scientific">Bradyrhizobium cajani</name>
    <dbReference type="NCBI Taxonomy" id="1928661"/>
    <lineage>
        <taxon>Bacteria</taxon>
        <taxon>Pseudomonadati</taxon>
        <taxon>Pseudomonadota</taxon>
        <taxon>Alphaproteobacteria</taxon>
        <taxon>Hyphomicrobiales</taxon>
        <taxon>Nitrobacteraceae</taxon>
        <taxon>Bradyrhizobium</taxon>
    </lineage>
</organism>
<dbReference type="InterPro" id="IPR013108">
    <property type="entry name" value="Amidohydro_3"/>
</dbReference>
<dbReference type="AlphaFoldDB" id="A0A844T7L6"/>
<proteinExistence type="predicted"/>
<gene>
    <name evidence="4" type="ORF">GPL20_04635</name>
</gene>
<dbReference type="InterPro" id="IPR032466">
    <property type="entry name" value="Metal_Hydrolase"/>
</dbReference>
<dbReference type="GO" id="GO:0046872">
    <property type="term" value="F:metal ion binding"/>
    <property type="evidence" value="ECO:0007669"/>
    <property type="project" value="UniProtKB-KW"/>
</dbReference>
<evidence type="ECO:0000313" key="5">
    <source>
        <dbReference type="Proteomes" id="UP000449969"/>
    </source>
</evidence>
<protein>
    <submittedName>
        <fullName evidence="4">Amidohydrolase family protein</fullName>
    </submittedName>
</protein>
<dbReference type="Gene3D" id="3.20.20.140">
    <property type="entry name" value="Metal-dependent hydrolases"/>
    <property type="match status" value="1"/>
</dbReference>
<dbReference type="InterPro" id="IPR052349">
    <property type="entry name" value="Metallo-hydrolase_Enzymes"/>
</dbReference>
<keyword evidence="5" id="KW-1185">Reference proteome</keyword>
<keyword evidence="2 4" id="KW-0378">Hydrolase</keyword>
<reference evidence="4 5" key="1">
    <citation type="submission" date="2019-12" db="EMBL/GenBank/DDBJ databases">
        <title>Draft genome sequences Bradyrhizobium cajani AMBPC1010, Bradyrhizobium pachyrhizi AMBPC1040 and Bradyrhizobium yuanmingense ALSPC3051, three plant growth promoting strains isolated from nodules of Cajanus cajan L. in Dominican Republic.</title>
        <authorList>
            <person name="Flores-Felix J.D."/>
            <person name="Araujo J."/>
            <person name="Diaz-Alcantara C."/>
            <person name="Gonzalez-Andres F."/>
            <person name="Velazquez E."/>
        </authorList>
    </citation>
    <scope>NUCLEOTIDE SEQUENCE [LARGE SCALE GENOMIC DNA]</scope>
    <source>
        <strain evidence="4 5">1010</strain>
    </source>
</reference>
<name>A0A844T7L6_9BRAD</name>
<dbReference type="PANTHER" id="PTHR32027">
    <property type="entry name" value="CYTOSINE DEAMINASE"/>
    <property type="match status" value="1"/>
</dbReference>
<dbReference type="GO" id="GO:0035888">
    <property type="term" value="F:isoguanine deaminase activity"/>
    <property type="evidence" value="ECO:0007669"/>
    <property type="project" value="TreeGrafter"/>
</dbReference>
<dbReference type="OrthoDB" id="9815027at2"/>
<dbReference type="SUPFAM" id="SSF51556">
    <property type="entry name" value="Metallo-dependent hydrolases"/>
    <property type="match status" value="1"/>
</dbReference>
<sequence>MSRLPDIVVTNARTRGREIVDIAITDGVITAIGSRLETGAKSVVDAGGGLVTPAYVNPHLHLCKVWTLPMMSEEALEAYQGGGMSAAAKAVDLAAVVKSGYDASWIVPNARRAVALAALHGNLHIRAFADVDTKARLEGVKALLAIREEFRGIVEIQVVAFPQDGLSRERGAEDLMRKAMALGADIVGGIPWIEANEEDMRRHVEFCFDLATEHGADVSMLLDDVGDPDMRTLDMMARAVIARGAEGRALAHHCRAMALYPETYLRELMALLGKARVSIVSNPHTGPLHARVEELLGAGINVCLGQDDISDAYYPHGRNNMLEVAFLASHLLWMTRKSERETLYDMITTRAATAINLERYGLGLGCAANLVILDQGDVTEALRFHAPPRVVISHGRVVDMERLRALAQIAPSG</sequence>
<dbReference type="Pfam" id="PF07969">
    <property type="entry name" value="Amidohydro_3"/>
    <property type="match status" value="1"/>
</dbReference>
<dbReference type="FunFam" id="3.20.20.140:FF:000019">
    <property type="entry name" value="Cytosine deaminase"/>
    <property type="match status" value="1"/>
</dbReference>
<accession>A0A844T7L6</accession>
<dbReference type="GO" id="GO:0004131">
    <property type="term" value="F:cytosine deaminase activity"/>
    <property type="evidence" value="ECO:0007669"/>
    <property type="project" value="TreeGrafter"/>
</dbReference>
<dbReference type="Gene3D" id="2.30.40.10">
    <property type="entry name" value="Urease, subunit C, domain 1"/>
    <property type="match status" value="1"/>
</dbReference>
<keyword evidence="1" id="KW-0479">Metal-binding</keyword>
<dbReference type="PANTHER" id="PTHR32027:SF0">
    <property type="entry name" value="CYTOSINE DEAMINASE"/>
    <property type="match status" value="1"/>
</dbReference>
<evidence type="ECO:0000256" key="1">
    <source>
        <dbReference type="ARBA" id="ARBA00022723"/>
    </source>
</evidence>
<evidence type="ECO:0000259" key="3">
    <source>
        <dbReference type="Pfam" id="PF07969"/>
    </source>
</evidence>
<dbReference type="InterPro" id="IPR011059">
    <property type="entry name" value="Metal-dep_hydrolase_composite"/>
</dbReference>
<dbReference type="EMBL" id="WQNE01000002">
    <property type="protein sequence ID" value="MVT72399.1"/>
    <property type="molecule type" value="Genomic_DNA"/>
</dbReference>
<dbReference type="GO" id="GO:0006209">
    <property type="term" value="P:cytosine catabolic process"/>
    <property type="evidence" value="ECO:0007669"/>
    <property type="project" value="TreeGrafter"/>
</dbReference>
<evidence type="ECO:0000256" key="2">
    <source>
        <dbReference type="ARBA" id="ARBA00022801"/>
    </source>
</evidence>
<evidence type="ECO:0000313" key="4">
    <source>
        <dbReference type="EMBL" id="MVT72399.1"/>
    </source>
</evidence>
<dbReference type="Proteomes" id="UP000449969">
    <property type="component" value="Unassembled WGS sequence"/>
</dbReference>
<dbReference type="CDD" id="cd01293">
    <property type="entry name" value="Bact_CD"/>
    <property type="match status" value="1"/>
</dbReference>
<dbReference type="SUPFAM" id="SSF51338">
    <property type="entry name" value="Composite domain of metallo-dependent hydrolases"/>
    <property type="match status" value="1"/>
</dbReference>
<feature type="domain" description="Amidohydrolase 3" evidence="3">
    <location>
        <begin position="43"/>
        <end position="398"/>
    </location>
</feature>
<comment type="caution">
    <text evidence="4">The sequence shown here is derived from an EMBL/GenBank/DDBJ whole genome shotgun (WGS) entry which is preliminary data.</text>
</comment>
<dbReference type="RefSeq" id="WP_157328098.1">
    <property type="nucleotide sequence ID" value="NZ_JANADL010000022.1"/>
</dbReference>